<feature type="domain" description="HTH cro/C1-type" evidence="2">
    <location>
        <begin position="7"/>
        <end position="62"/>
    </location>
</feature>
<dbReference type="OrthoDB" id="4427456at2"/>
<evidence type="ECO:0000256" key="1">
    <source>
        <dbReference type="ARBA" id="ARBA00023125"/>
    </source>
</evidence>
<dbReference type="PANTHER" id="PTHR46558">
    <property type="entry name" value="TRACRIPTIONAL REGULATORY PROTEIN-RELATED-RELATED"/>
    <property type="match status" value="1"/>
</dbReference>
<dbReference type="AlphaFoldDB" id="A0A133XPC5"/>
<organism evidence="3 4">
    <name type="scientific">Aerococcus christensenii</name>
    <dbReference type="NCBI Taxonomy" id="87541"/>
    <lineage>
        <taxon>Bacteria</taxon>
        <taxon>Bacillati</taxon>
        <taxon>Bacillota</taxon>
        <taxon>Bacilli</taxon>
        <taxon>Lactobacillales</taxon>
        <taxon>Aerococcaceae</taxon>
        <taxon>Aerococcus</taxon>
    </lineage>
</organism>
<evidence type="ECO:0000313" key="4">
    <source>
        <dbReference type="Proteomes" id="UP000070422"/>
    </source>
</evidence>
<comment type="caution">
    <text evidence="3">The sequence shown here is derived from an EMBL/GenBank/DDBJ whole genome shotgun (WGS) entry which is preliminary data.</text>
</comment>
<dbReference type="PANTHER" id="PTHR46558:SF11">
    <property type="entry name" value="HTH-TYPE TRANSCRIPTIONAL REGULATOR XRE"/>
    <property type="match status" value="1"/>
</dbReference>
<dbReference type="Pfam" id="PF01381">
    <property type="entry name" value="HTH_3"/>
    <property type="match status" value="1"/>
</dbReference>
<dbReference type="Gene3D" id="1.10.260.40">
    <property type="entry name" value="lambda repressor-like DNA-binding domains"/>
    <property type="match status" value="1"/>
</dbReference>
<dbReference type="InterPro" id="IPR001387">
    <property type="entry name" value="Cro/C1-type_HTH"/>
</dbReference>
<dbReference type="EMBL" id="LSCQ01000107">
    <property type="protein sequence ID" value="KXB32784.1"/>
    <property type="molecule type" value="Genomic_DNA"/>
</dbReference>
<sequence>MTCSEEIKKIRQKCFLSQEALGRELGVSFSSINRWESGKTKPNMSAMKKIKDFCEVQNIDFSVLEAEWTNTGKDE</sequence>
<dbReference type="SMART" id="SM00530">
    <property type="entry name" value="HTH_XRE"/>
    <property type="match status" value="1"/>
</dbReference>
<dbReference type="Proteomes" id="UP000070422">
    <property type="component" value="Unassembled WGS sequence"/>
</dbReference>
<reference evidence="3 4" key="1">
    <citation type="submission" date="2016-01" db="EMBL/GenBank/DDBJ databases">
        <authorList>
            <person name="Oliw E.H."/>
        </authorList>
    </citation>
    <scope>NUCLEOTIDE SEQUENCE [LARGE SCALE GENOMIC DNA]</scope>
    <source>
        <strain evidence="3 4">KA00635</strain>
    </source>
</reference>
<dbReference type="CDD" id="cd00093">
    <property type="entry name" value="HTH_XRE"/>
    <property type="match status" value="1"/>
</dbReference>
<dbReference type="RefSeq" id="WP_060937403.1">
    <property type="nucleotide sequence ID" value="NZ_JBPXSK010000026.1"/>
</dbReference>
<gene>
    <name evidence="3" type="ORF">HMPREF3187_01803</name>
</gene>
<keyword evidence="1 3" id="KW-0238">DNA-binding</keyword>
<name>A0A133XPC5_9LACT</name>
<dbReference type="PROSITE" id="PS50943">
    <property type="entry name" value="HTH_CROC1"/>
    <property type="match status" value="1"/>
</dbReference>
<accession>A0A133XPC5</accession>
<dbReference type="GO" id="GO:0003677">
    <property type="term" value="F:DNA binding"/>
    <property type="evidence" value="ECO:0007669"/>
    <property type="project" value="UniProtKB-KW"/>
</dbReference>
<proteinExistence type="predicted"/>
<protein>
    <submittedName>
        <fullName evidence="3">DNA-binding helix-turn-helix protein</fullName>
    </submittedName>
</protein>
<dbReference type="PATRIC" id="fig|87541.4.peg.1781"/>
<evidence type="ECO:0000259" key="2">
    <source>
        <dbReference type="PROSITE" id="PS50943"/>
    </source>
</evidence>
<dbReference type="SUPFAM" id="SSF47413">
    <property type="entry name" value="lambda repressor-like DNA-binding domains"/>
    <property type="match status" value="1"/>
</dbReference>
<evidence type="ECO:0000313" key="3">
    <source>
        <dbReference type="EMBL" id="KXB32784.1"/>
    </source>
</evidence>
<dbReference type="InterPro" id="IPR010982">
    <property type="entry name" value="Lambda_DNA-bd_dom_sf"/>
</dbReference>
<dbReference type="STRING" id="87541.AWM71_07755"/>